<keyword evidence="5" id="KW-0833">Ubl conjugation pathway</keyword>
<dbReference type="InterPro" id="IPR026000">
    <property type="entry name" value="Apc5_dom"/>
</dbReference>
<proteinExistence type="inferred from homology"/>
<dbReference type="InterPro" id="IPR037679">
    <property type="entry name" value="Apc5"/>
</dbReference>
<dbReference type="OMA" id="GMTKWCR"/>
<evidence type="ECO:0000313" key="9">
    <source>
        <dbReference type="Proteomes" id="UP000092993"/>
    </source>
</evidence>
<dbReference type="AlphaFoldDB" id="A0A1C7MFX8"/>
<evidence type="ECO:0000256" key="1">
    <source>
        <dbReference type="ARBA" id="ARBA00007450"/>
    </source>
</evidence>
<gene>
    <name evidence="8" type="ORF">A0H81_04399</name>
</gene>
<evidence type="ECO:0000256" key="2">
    <source>
        <dbReference type="ARBA" id="ARBA00016066"/>
    </source>
</evidence>
<dbReference type="PANTHER" id="PTHR12830:SF9">
    <property type="entry name" value="ANAPHASE-PROMOTING COMPLEX SUBUNIT 5"/>
    <property type="match status" value="1"/>
</dbReference>
<evidence type="ECO:0000313" key="8">
    <source>
        <dbReference type="EMBL" id="OBZ75246.1"/>
    </source>
</evidence>
<feature type="domain" description="Anaphase-promoting complex subunit 5" evidence="7">
    <location>
        <begin position="145"/>
        <end position="226"/>
    </location>
</feature>
<keyword evidence="9" id="KW-1185">Reference proteome</keyword>
<dbReference type="GO" id="GO:0070979">
    <property type="term" value="P:protein K11-linked ubiquitination"/>
    <property type="evidence" value="ECO:0007669"/>
    <property type="project" value="TreeGrafter"/>
</dbReference>
<dbReference type="EMBL" id="LUGG01000004">
    <property type="protein sequence ID" value="OBZ75246.1"/>
    <property type="molecule type" value="Genomic_DNA"/>
</dbReference>
<evidence type="ECO:0000256" key="4">
    <source>
        <dbReference type="ARBA" id="ARBA00022776"/>
    </source>
</evidence>
<comment type="similarity">
    <text evidence="1">Belongs to the APC5 family.</text>
</comment>
<organism evidence="8 9">
    <name type="scientific">Grifola frondosa</name>
    <name type="common">Maitake</name>
    <name type="synonym">Polyporus frondosus</name>
    <dbReference type="NCBI Taxonomy" id="5627"/>
    <lineage>
        <taxon>Eukaryota</taxon>
        <taxon>Fungi</taxon>
        <taxon>Dikarya</taxon>
        <taxon>Basidiomycota</taxon>
        <taxon>Agaricomycotina</taxon>
        <taxon>Agaricomycetes</taxon>
        <taxon>Polyporales</taxon>
        <taxon>Grifolaceae</taxon>
        <taxon>Grifola</taxon>
    </lineage>
</organism>
<evidence type="ECO:0000256" key="5">
    <source>
        <dbReference type="ARBA" id="ARBA00022786"/>
    </source>
</evidence>
<dbReference type="Pfam" id="PF12862">
    <property type="entry name" value="ANAPC5"/>
    <property type="match status" value="1"/>
</dbReference>
<keyword evidence="6" id="KW-0131">Cell cycle</keyword>
<evidence type="ECO:0000256" key="6">
    <source>
        <dbReference type="ARBA" id="ARBA00023306"/>
    </source>
</evidence>
<name>A0A1C7MFX8_GRIFR</name>
<dbReference type="GO" id="GO:0051301">
    <property type="term" value="P:cell division"/>
    <property type="evidence" value="ECO:0007669"/>
    <property type="project" value="UniProtKB-KW"/>
</dbReference>
<dbReference type="OrthoDB" id="2504561at2759"/>
<dbReference type="Proteomes" id="UP000092993">
    <property type="component" value="Unassembled WGS sequence"/>
</dbReference>
<accession>A0A1C7MFX8</accession>
<dbReference type="PANTHER" id="PTHR12830">
    <property type="entry name" value="ANAPHASE-PROMOTING COMPLEX SUBUNIT 5"/>
    <property type="match status" value="1"/>
</dbReference>
<comment type="caution">
    <text evidence="8">The sequence shown here is derived from an EMBL/GenBank/DDBJ whole genome shotgun (WGS) entry which is preliminary data.</text>
</comment>
<dbReference type="GO" id="GO:0005680">
    <property type="term" value="C:anaphase-promoting complex"/>
    <property type="evidence" value="ECO:0007669"/>
    <property type="project" value="InterPro"/>
</dbReference>
<keyword evidence="3" id="KW-0132">Cell division</keyword>
<reference evidence="8 9" key="1">
    <citation type="submission" date="2016-03" db="EMBL/GenBank/DDBJ databases">
        <title>Whole genome sequencing of Grifola frondosa 9006-11.</title>
        <authorList>
            <person name="Min B."/>
            <person name="Park H."/>
            <person name="Kim J.-G."/>
            <person name="Cho H."/>
            <person name="Oh Y.-L."/>
            <person name="Kong W.-S."/>
            <person name="Choi I.-G."/>
        </authorList>
    </citation>
    <scope>NUCLEOTIDE SEQUENCE [LARGE SCALE GENOMIC DNA]</scope>
    <source>
        <strain evidence="8 9">9006-11</strain>
    </source>
</reference>
<dbReference type="GO" id="GO:0045842">
    <property type="term" value="P:positive regulation of mitotic metaphase/anaphase transition"/>
    <property type="evidence" value="ECO:0007669"/>
    <property type="project" value="TreeGrafter"/>
</dbReference>
<protein>
    <recommendedName>
        <fullName evidence="2">Anaphase-promoting complex subunit 5</fullName>
    </recommendedName>
</protein>
<keyword evidence="4" id="KW-0498">Mitosis</keyword>
<dbReference type="GO" id="GO:0031145">
    <property type="term" value="P:anaphase-promoting complex-dependent catabolic process"/>
    <property type="evidence" value="ECO:0007669"/>
    <property type="project" value="TreeGrafter"/>
</dbReference>
<evidence type="ECO:0000259" key="7">
    <source>
        <dbReference type="Pfam" id="PF12862"/>
    </source>
</evidence>
<sequence>MPPPFMLHIYRLVLSEVSEVSEPRSYKQLMLDISRAPMADMPITRDFIANLNKAPKVLQTPEQLTEFFQGIPVLFLDRDEDEIARFSRRSLFGYFCRRCFFFGTAGLPGYSQKDKDLLSNDYQIFKTRADKKQYATAEAYSAWEKSLAVGDITASAENLRRFFEQHFHLGNDSGLRQHALLNLARMHYLRQEPLACRKILQEAIGVARTCNDNKTLQHCLSMLHRLPPLEHGRKMILNEVQSDLHPLEILYDVKKLVQIANQPLTAASEKIVQAVALYDHYIDVQRGTFVEAEQWGQHAVQSVVWNMYGCTQLAQVEENIVTAFTEVGSNDNCRLVVTLNRAYNRARQGKYEGAIATLLEPDVWRGLSMTNYGLWASEIWHILSLRASRRGQERQFNDFLKPKRPNGPHMPREYWFGPKTPLWSIIRDPLYEMMEMRRIDQGHACVDQLLTALWHAEFQCRYGLYRTAIVMLADIGLEFGMTKWCRRIVDEIMPQVINGGDLEQRGLACFTLARCIIAAGKSTPESLRECLLYLELAEKDYTAISLFRSLQDVQYLQSVVYHNLDMIKERDAAAVRHAETEKQRKKANIVIVEDWIEEVWALVAEVGAALAAR</sequence>
<dbReference type="STRING" id="5627.A0A1C7MFX8"/>
<evidence type="ECO:0000256" key="3">
    <source>
        <dbReference type="ARBA" id="ARBA00022618"/>
    </source>
</evidence>